<feature type="transmembrane region" description="Helical" evidence="7">
    <location>
        <begin position="12"/>
        <end position="31"/>
    </location>
</feature>
<comment type="subcellular location">
    <subcellularLocation>
        <location evidence="1 7">Cell membrane</location>
        <topology evidence="1 7">Multi-pass membrane protein</topology>
    </subcellularLocation>
</comment>
<organism evidence="9 10">
    <name type="scientific">Paenibacillus roseopurpureus</name>
    <dbReference type="NCBI Taxonomy" id="2918901"/>
    <lineage>
        <taxon>Bacteria</taxon>
        <taxon>Bacillati</taxon>
        <taxon>Bacillota</taxon>
        <taxon>Bacilli</taxon>
        <taxon>Bacillales</taxon>
        <taxon>Paenibacillaceae</taxon>
        <taxon>Paenibacillus</taxon>
    </lineage>
</organism>
<evidence type="ECO:0000256" key="4">
    <source>
        <dbReference type="ARBA" id="ARBA00022692"/>
    </source>
</evidence>
<feature type="transmembrane region" description="Helical" evidence="7">
    <location>
        <begin position="73"/>
        <end position="98"/>
    </location>
</feature>
<evidence type="ECO:0000256" key="6">
    <source>
        <dbReference type="ARBA" id="ARBA00023136"/>
    </source>
</evidence>
<dbReference type="KEGG" id="proo:MJB10_03860"/>
<evidence type="ECO:0000313" key="9">
    <source>
        <dbReference type="EMBL" id="WNR45282.1"/>
    </source>
</evidence>
<dbReference type="Pfam" id="PF00528">
    <property type="entry name" value="BPD_transp_1"/>
    <property type="match status" value="1"/>
</dbReference>
<accession>A0AA96LQ59</accession>
<proteinExistence type="inferred from homology"/>
<keyword evidence="6 7" id="KW-0472">Membrane</keyword>
<keyword evidence="10" id="KW-1185">Reference proteome</keyword>
<evidence type="ECO:0000259" key="8">
    <source>
        <dbReference type="PROSITE" id="PS50928"/>
    </source>
</evidence>
<feature type="transmembrane region" description="Helical" evidence="7">
    <location>
        <begin position="110"/>
        <end position="128"/>
    </location>
</feature>
<dbReference type="Gene3D" id="1.10.3720.10">
    <property type="entry name" value="MetI-like"/>
    <property type="match status" value="1"/>
</dbReference>
<gene>
    <name evidence="9" type="ORF">MJB10_03860</name>
</gene>
<comment type="similarity">
    <text evidence="7">Belongs to the binding-protein-dependent transport system permease family.</text>
</comment>
<dbReference type="PANTHER" id="PTHR43744:SF9">
    <property type="entry name" value="POLYGALACTURONAN_RHAMNOGALACTURONAN TRANSPORT SYSTEM PERMEASE PROTEIN YTCP"/>
    <property type="match status" value="1"/>
</dbReference>
<dbReference type="InterPro" id="IPR000515">
    <property type="entry name" value="MetI-like"/>
</dbReference>
<dbReference type="CDD" id="cd06261">
    <property type="entry name" value="TM_PBP2"/>
    <property type="match status" value="1"/>
</dbReference>
<sequence>MSYESSGYKVFKAINFTIMLLIIVVTVYPYLHITAKALNEGYDTMRGGLTIFPRSFTWENFSVLLRDATMLQALYITISRVVVNTFLSLIVTFTAAYVMSKPRFPFKNTALMILVIPMFIHAGLIPTYVLYSKIGLLNNYWVYILPSLFSFFNMILIRTYIRSSVPESLEESAKMDGAGEFTVMLRIILPLCMPILAAITLFEAVGSWNDWTTTLYFVTNPDLFTLQYKLMQVIKESESLMRLMAEAALTGQDTSQMQFSATPESLISAQIVLTTVPIIMVYPFLQRYFVNGIMIGAVKE</sequence>
<dbReference type="Proteomes" id="UP001304650">
    <property type="component" value="Chromosome"/>
</dbReference>
<keyword evidence="5 7" id="KW-1133">Transmembrane helix</keyword>
<evidence type="ECO:0000256" key="1">
    <source>
        <dbReference type="ARBA" id="ARBA00004651"/>
    </source>
</evidence>
<name>A0AA96LQ59_9BACL</name>
<feature type="transmembrane region" description="Helical" evidence="7">
    <location>
        <begin position="181"/>
        <end position="202"/>
    </location>
</feature>
<evidence type="ECO:0000256" key="3">
    <source>
        <dbReference type="ARBA" id="ARBA00022475"/>
    </source>
</evidence>
<dbReference type="InterPro" id="IPR035906">
    <property type="entry name" value="MetI-like_sf"/>
</dbReference>
<feature type="domain" description="ABC transmembrane type-1" evidence="8">
    <location>
        <begin position="74"/>
        <end position="285"/>
    </location>
</feature>
<reference evidence="9" key="1">
    <citation type="submission" date="2022-02" db="EMBL/GenBank/DDBJ databases">
        <title>Paenibacillus sp. MBLB1832 Whole Genome Shotgun Sequencing.</title>
        <authorList>
            <person name="Hwang C.Y."/>
            <person name="Cho E.-S."/>
            <person name="Seo M.-J."/>
        </authorList>
    </citation>
    <scope>NUCLEOTIDE SEQUENCE</scope>
    <source>
        <strain evidence="9">MBLB1832</strain>
    </source>
</reference>
<dbReference type="PANTHER" id="PTHR43744">
    <property type="entry name" value="ABC TRANSPORTER PERMEASE PROTEIN MG189-RELATED-RELATED"/>
    <property type="match status" value="1"/>
</dbReference>
<dbReference type="GO" id="GO:0055085">
    <property type="term" value="P:transmembrane transport"/>
    <property type="evidence" value="ECO:0007669"/>
    <property type="project" value="InterPro"/>
</dbReference>
<dbReference type="PROSITE" id="PS50928">
    <property type="entry name" value="ABC_TM1"/>
    <property type="match status" value="1"/>
</dbReference>
<dbReference type="AlphaFoldDB" id="A0AA96LQ59"/>
<dbReference type="GO" id="GO:0005886">
    <property type="term" value="C:plasma membrane"/>
    <property type="evidence" value="ECO:0007669"/>
    <property type="project" value="UniProtKB-SubCell"/>
</dbReference>
<dbReference type="EMBL" id="CP130319">
    <property type="protein sequence ID" value="WNR45282.1"/>
    <property type="molecule type" value="Genomic_DNA"/>
</dbReference>
<evidence type="ECO:0000256" key="7">
    <source>
        <dbReference type="RuleBase" id="RU363032"/>
    </source>
</evidence>
<keyword evidence="3" id="KW-1003">Cell membrane</keyword>
<dbReference type="SUPFAM" id="SSF161098">
    <property type="entry name" value="MetI-like"/>
    <property type="match status" value="1"/>
</dbReference>
<evidence type="ECO:0000256" key="5">
    <source>
        <dbReference type="ARBA" id="ARBA00022989"/>
    </source>
</evidence>
<keyword evidence="2 7" id="KW-0813">Transport</keyword>
<feature type="transmembrane region" description="Helical" evidence="7">
    <location>
        <begin position="140"/>
        <end position="161"/>
    </location>
</feature>
<evidence type="ECO:0000313" key="10">
    <source>
        <dbReference type="Proteomes" id="UP001304650"/>
    </source>
</evidence>
<evidence type="ECO:0000256" key="2">
    <source>
        <dbReference type="ARBA" id="ARBA00022448"/>
    </source>
</evidence>
<keyword evidence="4 7" id="KW-0812">Transmembrane</keyword>
<feature type="transmembrane region" description="Helical" evidence="7">
    <location>
        <begin position="266"/>
        <end position="285"/>
    </location>
</feature>
<dbReference type="RefSeq" id="WP_314801898.1">
    <property type="nucleotide sequence ID" value="NZ_CP130319.1"/>
</dbReference>
<protein>
    <submittedName>
        <fullName evidence="9">Carbohydrate ABC transporter permease</fullName>
    </submittedName>
</protein>